<keyword evidence="2" id="KW-1185">Reference proteome</keyword>
<evidence type="ECO:0000313" key="2">
    <source>
        <dbReference type="Proteomes" id="UP000469724"/>
    </source>
</evidence>
<reference evidence="1 2" key="1">
    <citation type="submission" date="2020-02" db="EMBL/GenBank/DDBJ databases">
        <title>Comparative genomics of sulfur disproportionating microorganisms.</title>
        <authorList>
            <person name="Ward L.M."/>
            <person name="Bertran E."/>
            <person name="Johnston D.T."/>
        </authorList>
    </citation>
    <scope>NUCLEOTIDE SEQUENCE [LARGE SCALE GENOMIC DNA]</scope>
    <source>
        <strain evidence="1 2">DSM 3696</strain>
    </source>
</reference>
<dbReference type="EMBL" id="JAAGRQ010000002">
    <property type="protein sequence ID" value="NDY55250.1"/>
    <property type="molecule type" value="Genomic_DNA"/>
</dbReference>
<gene>
    <name evidence="1" type="ORF">G3N56_00630</name>
</gene>
<name>A0A7K3NGD7_9BACT</name>
<sequence length="118" mass="12988">MSCLVGRDIGASSALCLPPRAVGRLVRPFPASVATAEDAKAFLQERFKGRQSSLRRGIIHVFQLALHAAGYGDGSMAMHWHAPADGCAQETVHMHDVWFRLAIQAKIVNKFYNGSRRK</sequence>
<comment type="caution">
    <text evidence="1">The sequence shown here is derived from an EMBL/GenBank/DDBJ whole genome shotgun (WGS) entry which is preliminary data.</text>
</comment>
<dbReference type="AlphaFoldDB" id="A0A7K3NGD7"/>
<dbReference type="Proteomes" id="UP000469724">
    <property type="component" value="Unassembled WGS sequence"/>
</dbReference>
<evidence type="ECO:0000313" key="1">
    <source>
        <dbReference type="EMBL" id="NDY55250.1"/>
    </source>
</evidence>
<dbReference type="RefSeq" id="WP_163300303.1">
    <property type="nucleotide sequence ID" value="NZ_JAAGRQ010000002.1"/>
</dbReference>
<accession>A0A7K3NGD7</accession>
<protein>
    <submittedName>
        <fullName evidence="1">Uncharacterized protein</fullName>
    </submittedName>
</protein>
<proteinExistence type="predicted"/>
<organism evidence="1 2">
    <name type="scientific">Desulfolutivibrio sulfodismutans</name>
    <dbReference type="NCBI Taxonomy" id="63561"/>
    <lineage>
        <taxon>Bacteria</taxon>
        <taxon>Pseudomonadati</taxon>
        <taxon>Thermodesulfobacteriota</taxon>
        <taxon>Desulfovibrionia</taxon>
        <taxon>Desulfovibrionales</taxon>
        <taxon>Desulfovibrionaceae</taxon>
        <taxon>Desulfolutivibrio</taxon>
    </lineage>
</organism>